<evidence type="ECO:0000313" key="3">
    <source>
        <dbReference type="EMBL" id="GLZ81929.1"/>
    </source>
</evidence>
<dbReference type="AlphaFoldDB" id="A0A9W6SS74"/>
<keyword evidence="2" id="KW-0472">Membrane</keyword>
<feature type="region of interest" description="Disordered" evidence="1">
    <location>
        <begin position="1"/>
        <end position="47"/>
    </location>
</feature>
<dbReference type="RefSeq" id="WP_285667497.1">
    <property type="nucleotide sequence ID" value="NZ_BSTX01000008.1"/>
</dbReference>
<accession>A0A9W6SS74</accession>
<comment type="caution">
    <text evidence="3">The sequence shown here is derived from an EMBL/GenBank/DDBJ whole genome shotgun (WGS) entry which is preliminary data.</text>
</comment>
<reference evidence="3" key="1">
    <citation type="submission" date="2023-03" db="EMBL/GenBank/DDBJ databases">
        <title>Actinorhabdospora filicis NBRC 111898.</title>
        <authorList>
            <person name="Ichikawa N."/>
            <person name="Sato H."/>
            <person name="Tonouchi N."/>
        </authorList>
    </citation>
    <scope>NUCLEOTIDE SEQUENCE</scope>
    <source>
        <strain evidence="3">NBRC 111898</strain>
    </source>
</reference>
<evidence type="ECO:0008006" key="5">
    <source>
        <dbReference type="Google" id="ProtNLM"/>
    </source>
</evidence>
<sequence length="101" mass="10525">MTDPDAVWRRPSGDATPMEVVVPQAPPPSRYEGPPRAAPPPPGWSVPHLVNAAPPRALPAQDVAAAEVAERQARTFTAGVGIMAGAVMVVALFVLLVRAIT</sequence>
<keyword evidence="2" id="KW-1133">Transmembrane helix</keyword>
<proteinExistence type="predicted"/>
<feature type="compositionally biased region" description="Basic and acidic residues" evidence="1">
    <location>
        <begin position="1"/>
        <end position="12"/>
    </location>
</feature>
<organism evidence="3 4">
    <name type="scientific">Actinorhabdospora filicis</name>
    <dbReference type="NCBI Taxonomy" id="1785913"/>
    <lineage>
        <taxon>Bacteria</taxon>
        <taxon>Bacillati</taxon>
        <taxon>Actinomycetota</taxon>
        <taxon>Actinomycetes</taxon>
        <taxon>Micromonosporales</taxon>
        <taxon>Micromonosporaceae</taxon>
        <taxon>Actinorhabdospora</taxon>
    </lineage>
</organism>
<dbReference type="Proteomes" id="UP001165079">
    <property type="component" value="Unassembled WGS sequence"/>
</dbReference>
<protein>
    <recommendedName>
        <fullName evidence="5">Translation initiation factor 2</fullName>
    </recommendedName>
</protein>
<gene>
    <name evidence="3" type="ORF">Afil01_67360</name>
</gene>
<keyword evidence="4" id="KW-1185">Reference proteome</keyword>
<evidence type="ECO:0000313" key="4">
    <source>
        <dbReference type="Proteomes" id="UP001165079"/>
    </source>
</evidence>
<evidence type="ECO:0000256" key="2">
    <source>
        <dbReference type="SAM" id="Phobius"/>
    </source>
</evidence>
<feature type="transmembrane region" description="Helical" evidence="2">
    <location>
        <begin position="76"/>
        <end position="97"/>
    </location>
</feature>
<evidence type="ECO:0000256" key="1">
    <source>
        <dbReference type="SAM" id="MobiDB-lite"/>
    </source>
</evidence>
<keyword evidence="2" id="KW-0812">Transmembrane</keyword>
<dbReference type="EMBL" id="BSTX01000008">
    <property type="protein sequence ID" value="GLZ81929.1"/>
    <property type="molecule type" value="Genomic_DNA"/>
</dbReference>
<name>A0A9W6SS74_9ACTN</name>